<sequence length="111" mass="12067">MSHTLCLSRQCLGLETRIECSIRPLASGRGLWTLLCAAGLAGSQPTAVRVQGPFYGPRKAEAVLEAIARNLIEQGYSEGTGPYIWELHMQAELRKVNSDQTLLPGGWQSSP</sequence>
<gene>
    <name evidence="1" type="ORF">ACFOMF_13245</name>
</gene>
<dbReference type="InterPro" id="IPR056903">
    <property type="entry name" value="PA4575-like"/>
</dbReference>
<keyword evidence="2" id="KW-1185">Reference proteome</keyword>
<name>A0ABV7T8B9_9GAMM</name>
<dbReference type="Proteomes" id="UP001595630">
    <property type="component" value="Unassembled WGS sequence"/>
</dbReference>
<dbReference type="EMBL" id="JBHRXZ010000022">
    <property type="protein sequence ID" value="MFC3608748.1"/>
    <property type="molecule type" value="Genomic_DNA"/>
</dbReference>
<evidence type="ECO:0000313" key="2">
    <source>
        <dbReference type="Proteomes" id="UP001595630"/>
    </source>
</evidence>
<dbReference type="RefSeq" id="WP_386365571.1">
    <property type="nucleotide sequence ID" value="NZ_JBHRXZ010000022.1"/>
</dbReference>
<organism evidence="1 2">
    <name type="scientific">Stutzerimonas tarimensis</name>
    <dbReference type="NCBI Taxonomy" id="1507735"/>
    <lineage>
        <taxon>Bacteria</taxon>
        <taxon>Pseudomonadati</taxon>
        <taxon>Pseudomonadota</taxon>
        <taxon>Gammaproteobacteria</taxon>
        <taxon>Pseudomonadales</taxon>
        <taxon>Pseudomonadaceae</taxon>
        <taxon>Stutzerimonas</taxon>
    </lineage>
</organism>
<evidence type="ECO:0000313" key="1">
    <source>
        <dbReference type="EMBL" id="MFC3608748.1"/>
    </source>
</evidence>
<dbReference type="Pfam" id="PF24876">
    <property type="entry name" value="PA4575"/>
    <property type="match status" value="1"/>
</dbReference>
<proteinExistence type="predicted"/>
<protein>
    <submittedName>
        <fullName evidence="1">Uncharacterized protein</fullName>
    </submittedName>
</protein>
<comment type="caution">
    <text evidence="1">The sequence shown here is derived from an EMBL/GenBank/DDBJ whole genome shotgun (WGS) entry which is preliminary data.</text>
</comment>
<reference evidence="2" key="1">
    <citation type="journal article" date="2019" name="Int. J. Syst. Evol. Microbiol.">
        <title>The Global Catalogue of Microorganisms (GCM) 10K type strain sequencing project: providing services to taxonomists for standard genome sequencing and annotation.</title>
        <authorList>
            <consortium name="The Broad Institute Genomics Platform"/>
            <consortium name="The Broad Institute Genome Sequencing Center for Infectious Disease"/>
            <person name="Wu L."/>
            <person name="Ma J."/>
        </authorList>
    </citation>
    <scope>NUCLEOTIDE SEQUENCE [LARGE SCALE GENOMIC DNA]</scope>
    <source>
        <strain evidence="2">KCTC 42447</strain>
    </source>
</reference>
<accession>A0ABV7T8B9</accession>